<evidence type="ECO:0000313" key="2">
    <source>
        <dbReference type="Proteomes" id="UP001138751"/>
    </source>
</evidence>
<dbReference type="InterPro" id="IPR008972">
    <property type="entry name" value="Cupredoxin"/>
</dbReference>
<sequence length="169" mass="18652">MASNGARGPQTRRSLMIAAAAVAAALPRAARSAGDMTRQDPTEVVVELGRPDGRHAFEPNRLRFETGRLYRLVLRNVSRDPHYFTSDEFAARIFTRKVQVTQAGPDGRRVTLAEFKGTIREIEVYPGHAAEWWFVPVATGRITDLRCGIVAADGRSHAQHGMTGEIEIV</sequence>
<dbReference type="EMBL" id="JAAEDM010000080">
    <property type="protein sequence ID" value="MBR0673633.1"/>
    <property type="molecule type" value="Genomic_DNA"/>
</dbReference>
<keyword evidence="2" id="KW-1185">Reference proteome</keyword>
<dbReference type="SUPFAM" id="SSF49503">
    <property type="entry name" value="Cupredoxins"/>
    <property type="match status" value="1"/>
</dbReference>
<accession>A0A9X9X2K4</accession>
<name>A0A9X9X2K4_9PROT</name>
<protein>
    <submittedName>
        <fullName evidence="1">Biphenyl 2,3-dioxygenase</fullName>
    </submittedName>
</protein>
<dbReference type="Proteomes" id="UP001138751">
    <property type="component" value="Unassembled WGS sequence"/>
</dbReference>
<gene>
    <name evidence="1" type="ORF">GXW76_20845</name>
</gene>
<evidence type="ECO:0000313" key="1">
    <source>
        <dbReference type="EMBL" id="MBR0673633.1"/>
    </source>
</evidence>
<proteinExistence type="predicted"/>
<reference evidence="1" key="1">
    <citation type="submission" date="2020-01" db="EMBL/GenBank/DDBJ databases">
        <authorList>
            <person name="Rat A."/>
        </authorList>
    </citation>
    <scope>NUCLEOTIDE SEQUENCE</scope>
    <source>
        <strain evidence="1">LMG 31231</strain>
    </source>
</reference>
<dbReference type="RefSeq" id="WP_211864034.1">
    <property type="nucleotide sequence ID" value="NZ_JAAEDM010000080.1"/>
</dbReference>
<organism evidence="1 2">
    <name type="scientific">Neoroseomonas soli</name>
    <dbReference type="NCBI Taxonomy" id="1081025"/>
    <lineage>
        <taxon>Bacteria</taxon>
        <taxon>Pseudomonadati</taxon>
        <taxon>Pseudomonadota</taxon>
        <taxon>Alphaproteobacteria</taxon>
        <taxon>Acetobacterales</taxon>
        <taxon>Acetobacteraceae</taxon>
        <taxon>Neoroseomonas</taxon>
    </lineage>
</organism>
<comment type="caution">
    <text evidence="1">The sequence shown here is derived from an EMBL/GenBank/DDBJ whole genome shotgun (WGS) entry which is preliminary data.</text>
</comment>
<reference evidence="1" key="2">
    <citation type="journal article" date="2021" name="Syst. Appl. Microbiol.">
        <title>Roseomonas hellenica sp. nov., isolated from roots of wild-growing Alkanna tinctoria.</title>
        <authorList>
            <person name="Rat A."/>
            <person name="Naranjo H.D."/>
            <person name="Lebbe L."/>
            <person name="Cnockaert M."/>
            <person name="Krigas N."/>
            <person name="Grigoriadou K."/>
            <person name="Maloupa E."/>
            <person name="Willems A."/>
        </authorList>
    </citation>
    <scope>NUCLEOTIDE SEQUENCE</scope>
    <source>
        <strain evidence="1">LMG 31231</strain>
    </source>
</reference>
<dbReference type="Gene3D" id="2.60.40.420">
    <property type="entry name" value="Cupredoxins - blue copper proteins"/>
    <property type="match status" value="1"/>
</dbReference>
<dbReference type="AlphaFoldDB" id="A0A9X9X2K4"/>